<dbReference type="GO" id="GO:0010945">
    <property type="term" value="F:coenzyme A diphosphatase activity"/>
    <property type="evidence" value="ECO:0007669"/>
    <property type="project" value="InterPro"/>
</dbReference>
<protein>
    <submittedName>
        <fullName evidence="9">CoA pyrophosphatase</fullName>
    </submittedName>
</protein>
<evidence type="ECO:0000259" key="7">
    <source>
        <dbReference type="PROSITE" id="PS51462"/>
    </source>
</evidence>
<dbReference type="AlphaFoldDB" id="A0A1M6MZ68"/>
<keyword evidence="3" id="KW-0479">Metal-binding</keyword>
<reference evidence="8 10" key="1">
    <citation type="journal article" date="2018" name="Genome Announc.">
        <title>Complete genomes of two Megasphaera elsdenii strains, NCIMB 702410 and ATCC 25940.</title>
        <authorList>
            <person name="Hatmaker E.A."/>
            <person name="O'Dell K."/>
            <person name="Riley L.A."/>
            <person name="Klingeman D.M."/>
            <person name="Guss A.M."/>
        </authorList>
    </citation>
    <scope>NUCLEOTIDE SEQUENCE [LARGE SCALE GENOMIC DNA]</scope>
    <source>
        <strain evidence="8 10">NCIMB702410</strain>
    </source>
</reference>
<evidence type="ECO:0000256" key="3">
    <source>
        <dbReference type="ARBA" id="ARBA00022723"/>
    </source>
</evidence>
<dbReference type="GeneID" id="97492322"/>
<dbReference type="PANTHER" id="PTHR12992:SF11">
    <property type="entry name" value="MITOCHONDRIAL COENZYME A DIPHOSPHATASE NUDT8"/>
    <property type="match status" value="1"/>
</dbReference>
<gene>
    <name evidence="8" type="ORF">C6Y28_08775</name>
    <name evidence="9" type="ORF">HG933_09320</name>
</gene>
<dbReference type="EMBL" id="CP027569">
    <property type="protein sequence ID" value="AVO27696.1"/>
    <property type="molecule type" value="Genomic_DNA"/>
</dbReference>
<accession>A0A1M6MZ68</accession>
<evidence type="ECO:0000313" key="9">
    <source>
        <dbReference type="EMBL" id="NMK39564.1"/>
    </source>
</evidence>
<dbReference type="Gene3D" id="3.90.79.10">
    <property type="entry name" value="Nucleoside Triphosphate Pyrophosphohydrolase"/>
    <property type="match status" value="1"/>
</dbReference>
<dbReference type="InterPro" id="IPR045121">
    <property type="entry name" value="CoAse"/>
</dbReference>
<keyword evidence="5" id="KW-0460">Magnesium</keyword>
<dbReference type="OrthoDB" id="9802805at2"/>
<evidence type="ECO:0000256" key="2">
    <source>
        <dbReference type="ARBA" id="ARBA00001946"/>
    </source>
</evidence>
<keyword evidence="4" id="KW-0378">Hydrolase</keyword>
<evidence type="ECO:0000256" key="5">
    <source>
        <dbReference type="ARBA" id="ARBA00022842"/>
    </source>
</evidence>
<evidence type="ECO:0000256" key="4">
    <source>
        <dbReference type="ARBA" id="ARBA00022801"/>
    </source>
</evidence>
<evidence type="ECO:0000313" key="11">
    <source>
        <dbReference type="Proteomes" id="UP000536773"/>
    </source>
</evidence>
<comment type="cofactor">
    <cofactor evidence="1">
        <name>Mn(2+)</name>
        <dbReference type="ChEBI" id="CHEBI:29035"/>
    </cofactor>
</comment>
<dbReference type="Proteomes" id="UP000238358">
    <property type="component" value="Chromosome"/>
</dbReference>
<dbReference type="EMBL" id="JABBJH010000013">
    <property type="protein sequence ID" value="NMK39564.1"/>
    <property type="molecule type" value="Genomic_DNA"/>
</dbReference>
<dbReference type="InterPro" id="IPR000086">
    <property type="entry name" value="NUDIX_hydrolase_dom"/>
</dbReference>
<organism evidence="9 11">
    <name type="scientific">Megasphaera elsdenii</name>
    <dbReference type="NCBI Taxonomy" id="907"/>
    <lineage>
        <taxon>Bacteria</taxon>
        <taxon>Bacillati</taxon>
        <taxon>Bacillota</taxon>
        <taxon>Negativicutes</taxon>
        <taxon>Veillonellales</taxon>
        <taxon>Veillonellaceae</taxon>
        <taxon>Megasphaera</taxon>
    </lineage>
</organism>
<dbReference type="Proteomes" id="UP000536773">
    <property type="component" value="Unassembled WGS sequence"/>
</dbReference>
<dbReference type="PROSITE" id="PS51462">
    <property type="entry name" value="NUDIX"/>
    <property type="match status" value="1"/>
</dbReference>
<keyword evidence="6" id="KW-0464">Manganese</keyword>
<comment type="cofactor">
    <cofactor evidence="2">
        <name>Mg(2+)</name>
        <dbReference type="ChEBI" id="CHEBI:18420"/>
    </cofactor>
</comment>
<dbReference type="InterPro" id="IPR015797">
    <property type="entry name" value="NUDIX_hydrolase-like_dom_sf"/>
</dbReference>
<feature type="domain" description="Nudix hydrolase" evidence="7">
    <location>
        <begin position="20"/>
        <end position="159"/>
    </location>
</feature>
<evidence type="ECO:0000313" key="8">
    <source>
        <dbReference type="EMBL" id="AVO27696.1"/>
    </source>
</evidence>
<evidence type="ECO:0000256" key="1">
    <source>
        <dbReference type="ARBA" id="ARBA00001936"/>
    </source>
</evidence>
<dbReference type="SUPFAM" id="SSF55811">
    <property type="entry name" value="Nudix"/>
    <property type="match status" value="1"/>
</dbReference>
<dbReference type="RefSeq" id="WP_014017065.1">
    <property type="nucleotide sequence ID" value="NZ_AP031433.1"/>
</dbReference>
<evidence type="ECO:0000313" key="10">
    <source>
        <dbReference type="Proteomes" id="UP000238358"/>
    </source>
</evidence>
<dbReference type="CDD" id="cd03426">
    <property type="entry name" value="NUDIX_CoAse_Nudt7"/>
    <property type="match status" value="1"/>
</dbReference>
<name>A0A1M6MZ68_MEGEL</name>
<reference evidence="9 11" key="2">
    <citation type="submission" date="2020-04" db="EMBL/GenBank/DDBJ databases">
        <authorList>
            <person name="Hitch T.C.A."/>
            <person name="Wylensek D."/>
            <person name="Clavel T."/>
        </authorList>
    </citation>
    <scope>NUCLEOTIDE SEQUENCE [LARGE SCALE GENOMIC DNA]</scope>
    <source>
        <strain evidence="9 11">WCA-386-APC-2A</strain>
    </source>
</reference>
<sequence length="204" mass="23093">MNAFKPWPDRVVRQNTCMNTRACAVLVPIIYKDGQEQVVFEVRSSKLGWQPGDVCFPGGRIDDGDDSALAAALRETNEELGVDPSHIHVWGPLDYMESPVGVTVWPFAAYMDTDRFVLSQGEVDHTFTVPLAWFDEHDPEIGRIELATRPAPGFPKGLALSSQKGWKPRRTYNVKIYTYENYKIWGITAHILDNFRGIRAIIQQ</sequence>
<dbReference type="Pfam" id="PF00293">
    <property type="entry name" value="NUDIX"/>
    <property type="match status" value="1"/>
</dbReference>
<proteinExistence type="predicted"/>
<dbReference type="PANTHER" id="PTHR12992">
    <property type="entry name" value="NUDIX HYDROLASE"/>
    <property type="match status" value="1"/>
</dbReference>
<dbReference type="GO" id="GO:0046872">
    <property type="term" value="F:metal ion binding"/>
    <property type="evidence" value="ECO:0007669"/>
    <property type="project" value="UniProtKB-KW"/>
</dbReference>
<evidence type="ECO:0000256" key="6">
    <source>
        <dbReference type="ARBA" id="ARBA00023211"/>
    </source>
</evidence>